<comment type="cofactor">
    <cofactor evidence="1">
        <name>FAD</name>
        <dbReference type="ChEBI" id="CHEBI:57692"/>
    </cofactor>
</comment>
<feature type="domain" description="FAD-binding PCMH-type" evidence="6">
    <location>
        <begin position="34"/>
        <end position="223"/>
    </location>
</feature>
<evidence type="ECO:0000256" key="4">
    <source>
        <dbReference type="ARBA" id="ARBA00022827"/>
    </source>
</evidence>
<comment type="similarity">
    <text evidence="2">Belongs to the FAD-binding oxidoreductase/transferase type 4 family.</text>
</comment>
<dbReference type="InterPro" id="IPR016169">
    <property type="entry name" value="FAD-bd_PCMH_sub2"/>
</dbReference>
<feature type="region of interest" description="Disordered" evidence="5">
    <location>
        <begin position="406"/>
        <end position="435"/>
    </location>
</feature>
<accession>A0A0F5K3Y6</accession>
<keyword evidence="4" id="KW-0274">FAD</keyword>
<dbReference type="AlphaFoldDB" id="A0A0F5K3Y6"/>
<dbReference type="Pfam" id="PF01565">
    <property type="entry name" value="FAD_binding_4"/>
    <property type="match status" value="1"/>
</dbReference>
<evidence type="ECO:0000256" key="1">
    <source>
        <dbReference type="ARBA" id="ARBA00001974"/>
    </source>
</evidence>
<evidence type="ECO:0000256" key="3">
    <source>
        <dbReference type="ARBA" id="ARBA00022630"/>
    </source>
</evidence>
<keyword evidence="3" id="KW-0285">Flavoprotein</keyword>
<dbReference type="InterPro" id="IPR004113">
    <property type="entry name" value="FAD-bd_oxidored_4_C"/>
</dbReference>
<gene>
    <name evidence="7" type="ORF">WM40_04825</name>
</gene>
<evidence type="ECO:0000313" key="8">
    <source>
        <dbReference type="Proteomes" id="UP000033618"/>
    </source>
</evidence>
<dbReference type="SUPFAM" id="SSF55103">
    <property type="entry name" value="FAD-linked oxidases, C-terminal domain"/>
    <property type="match status" value="1"/>
</dbReference>
<evidence type="ECO:0000313" key="7">
    <source>
        <dbReference type="EMBL" id="KKB64808.1"/>
    </source>
</evidence>
<evidence type="ECO:0000259" key="6">
    <source>
        <dbReference type="PROSITE" id="PS51387"/>
    </source>
</evidence>
<dbReference type="Pfam" id="PF02913">
    <property type="entry name" value="FAD-oxidase_C"/>
    <property type="match status" value="1"/>
</dbReference>
<dbReference type="Gene3D" id="3.30.70.2740">
    <property type="match status" value="1"/>
</dbReference>
<dbReference type="STRING" id="28092.WM40_04825"/>
<dbReference type="Gene3D" id="3.30.70.2190">
    <property type="match status" value="1"/>
</dbReference>
<dbReference type="InterPro" id="IPR051264">
    <property type="entry name" value="FAD-oxidored/transferase_4"/>
</dbReference>
<dbReference type="FunFam" id="1.10.45.10:FF:000001">
    <property type="entry name" value="D-lactate dehydrogenase mitochondrial"/>
    <property type="match status" value="1"/>
</dbReference>
<dbReference type="GO" id="GO:0022904">
    <property type="term" value="P:respiratory electron transport chain"/>
    <property type="evidence" value="ECO:0007669"/>
    <property type="project" value="TreeGrafter"/>
</dbReference>
<evidence type="ECO:0000256" key="5">
    <source>
        <dbReference type="SAM" id="MobiDB-lite"/>
    </source>
</evidence>
<dbReference type="PANTHER" id="PTHR43716:SF2">
    <property type="entry name" value="BLL6224 PROTEIN"/>
    <property type="match status" value="1"/>
</dbReference>
<dbReference type="InterPro" id="IPR016167">
    <property type="entry name" value="FAD-bd_PCMH_sub1"/>
</dbReference>
<feature type="compositionally biased region" description="Low complexity" evidence="5">
    <location>
        <begin position="411"/>
        <end position="421"/>
    </location>
</feature>
<dbReference type="Gene3D" id="1.10.45.10">
    <property type="entry name" value="Vanillyl-alcohol Oxidase, Chain A, domain 4"/>
    <property type="match status" value="1"/>
</dbReference>
<keyword evidence="8" id="KW-1185">Reference proteome</keyword>
<reference evidence="7 8" key="1">
    <citation type="submission" date="2015-03" db="EMBL/GenBank/DDBJ databases">
        <title>Draft Genome Sequence of Burkholderia andropogonis type strain ICMP2807, isolated from Sorghum bicolor.</title>
        <authorList>
            <person name="Lopes-Santos L."/>
            <person name="Castro D.B."/>
            <person name="Ottoboni L.M."/>
            <person name="Park D."/>
            <person name="Weirc B.S."/>
            <person name="Destefano S.A."/>
        </authorList>
    </citation>
    <scope>NUCLEOTIDE SEQUENCE [LARGE SCALE GENOMIC DNA]</scope>
    <source>
        <strain evidence="7 8">ICMP2807</strain>
    </source>
</reference>
<dbReference type="Gene3D" id="3.30.465.10">
    <property type="match status" value="1"/>
</dbReference>
<dbReference type="InterPro" id="IPR016166">
    <property type="entry name" value="FAD-bd_PCMH"/>
</dbReference>
<dbReference type="Proteomes" id="UP000033618">
    <property type="component" value="Unassembled WGS sequence"/>
</dbReference>
<dbReference type="SUPFAM" id="SSF56176">
    <property type="entry name" value="FAD-binding/transporter-associated domain-like"/>
    <property type="match status" value="1"/>
</dbReference>
<proteinExistence type="inferred from homology"/>
<dbReference type="InterPro" id="IPR036318">
    <property type="entry name" value="FAD-bd_PCMH-like_sf"/>
</dbReference>
<dbReference type="GO" id="GO:0071949">
    <property type="term" value="F:FAD binding"/>
    <property type="evidence" value="ECO:0007669"/>
    <property type="project" value="InterPro"/>
</dbReference>
<dbReference type="GO" id="GO:0003824">
    <property type="term" value="F:catalytic activity"/>
    <property type="evidence" value="ECO:0007669"/>
    <property type="project" value="InterPro"/>
</dbReference>
<dbReference type="InterPro" id="IPR006094">
    <property type="entry name" value="Oxid_FAD_bind_N"/>
</dbReference>
<evidence type="ECO:0000256" key="2">
    <source>
        <dbReference type="ARBA" id="ARBA00008000"/>
    </source>
</evidence>
<dbReference type="InterPro" id="IPR016171">
    <property type="entry name" value="Vanillyl_alc_oxidase_C-sub2"/>
</dbReference>
<dbReference type="PROSITE" id="PS51387">
    <property type="entry name" value="FAD_PCMH"/>
    <property type="match status" value="1"/>
</dbReference>
<dbReference type="EMBL" id="LAQU01000003">
    <property type="protein sequence ID" value="KKB64808.1"/>
    <property type="molecule type" value="Genomic_DNA"/>
</dbReference>
<organism evidence="7 8">
    <name type="scientific">Robbsia andropogonis</name>
    <dbReference type="NCBI Taxonomy" id="28092"/>
    <lineage>
        <taxon>Bacteria</taxon>
        <taxon>Pseudomonadati</taxon>
        <taxon>Pseudomonadota</taxon>
        <taxon>Betaproteobacteria</taxon>
        <taxon>Burkholderiales</taxon>
        <taxon>Burkholderiaceae</taxon>
        <taxon>Robbsia</taxon>
    </lineage>
</organism>
<dbReference type="Gene3D" id="3.30.43.10">
    <property type="entry name" value="Uridine Diphospho-n-acetylenolpyruvylglucosamine Reductase, domain 2"/>
    <property type="match status" value="1"/>
</dbReference>
<protein>
    <submittedName>
        <fullName evidence="7">2-hydroxyacid dehydrogenase</fullName>
    </submittedName>
</protein>
<dbReference type="PANTHER" id="PTHR43716">
    <property type="entry name" value="D-2-HYDROXYGLUTARATE DEHYDROGENASE, MITOCHONDRIAL"/>
    <property type="match status" value="1"/>
</dbReference>
<dbReference type="PATRIC" id="fig|28092.6.peg.1144"/>
<sequence length="497" mass="52983">MGFLTCLVDALGSDIVTTDPALLEPWQSDWRGLYRGTAQALVRPRTTAEVSTCLRLCNAAQVPVVPRGGNTGLCGGATPESAAKAGAGGRQLSVILSLDRMNAVRGVDTIANVITAEAGCILADLQRIASEAERLLPLSLAAEGSCQLGGNLSTNAGGVNVVRYGMTRELVLGVEAVLPNGEIFEGLRTLRKDNTGYDLKQLLIGAEGTLGIITAASLRLYPRNGVRTVVLAAVEAPQQALDLYSLVFKRCGQRVQAFEYFTHACLELVLREVDGLRAPFSEAHDGYVLLELADTADEGALIALVEDVVGQALEDGLCRDAAMSTTLAQLAAFWRLREEISEAQKRDGPHLKHDVSVPIEALPAFLDAVGARLSHTVPDLRLFVFGHFGDGNLHYNVSRPAGAPSDFFTQAAPADSPADAATGSTNSTRPDSKGDLVTDAVLDEVARFNGSISAEHGIGQLKRSHFLRHKSALEQRLMRDIKTLFDPNGIMNPGKLL</sequence>
<comment type="caution">
    <text evidence="7">The sequence shown here is derived from an EMBL/GenBank/DDBJ whole genome shotgun (WGS) entry which is preliminary data.</text>
</comment>
<name>A0A0F5K3Y6_9BURK</name>
<dbReference type="InterPro" id="IPR016164">
    <property type="entry name" value="FAD-linked_Oxase-like_C"/>
</dbReference>